<sequence length="248" mass="27061">MTEASLTTSWDDGHPLDLILAEMLIRHGIAGTFYVPIANSEGRPTLDAAQVRQLAAAGFEIGSHTHDHLRLDRLDLAEMLDQVTRGKEELEQRLGQPVSGFCPPGGRGMARLRPHAARLGLTHARTVEMFRLDEGHDSFARPTTLQVYPHGAAALMSNWGRRGLGGQRLGLCLGCLARPGLEARLDWLLDEALRTGGTLHLWGHSWEMEQGGLWPVLDRFLARAARAIPATRRVDNATAFAKGGPCAS</sequence>
<dbReference type="HOGENOM" id="CLU_1155906_0_0_5"/>
<dbReference type="STRING" id="342108.amb1441"/>
<keyword evidence="8" id="KW-0624">Polysaccharide degradation</keyword>
<evidence type="ECO:0000313" key="8">
    <source>
        <dbReference type="EMBL" id="BAE50245.1"/>
    </source>
</evidence>
<dbReference type="SUPFAM" id="SSF88713">
    <property type="entry name" value="Glycoside hydrolase/deacetylase"/>
    <property type="match status" value="1"/>
</dbReference>
<keyword evidence="9" id="KW-1185">Reference proteome</keyword>
<dbReference type="KEGG" id="mag:amb1441"/>
<dbReference type="RefSeq" id="WP_011383851.1">
    <property type="nucleotide sequence ID" value="NC_007626.1"/>
</dbReference>
<evidence type="ECO:0000259" key="7">
    <source>
        <dbReference type="PROSITE" id="PS51677"/>
    </source>
</evidence>
<accession>Q2W7D0</accession>
<comment type="subcellular location">
    <subcellularLocation>
        <location evidence="2">Secreted</location>
    </subcellularLocation>
</comment>
<dbReference type="InterPro" id="IPR002509">
    <property type="entry name" value="NODB_dom"/>
</dbReference>
<evidence type="ECO:0000313" key="9">
    <source>
        <dbReference type="Proteomes" id="UP000007058"/>
    </source>
</evidence>
<dbReference type="GO" id="GO:0016810">
    <property type="term" value="F:hydrolase activity, acting on carbon-nitrogen (but not peptide) bonds"/>
    <property type="evidence" value="ECO:0007669"/>
    <property type="project" value="InterPro"/>
</dbReference>
<dbReference type="InterPro" id="IPR011330">
    <property type="entry name" value="Glyco_hydro/deAcase_b/a-brl"/>
</dbReference>
<name>Q2W7D0_PARM1</name>
<dbReference type="CDD" id="cd10967">
    <property type="entry name" value="CE4_GLA_like_6s"/>
    <property type="match status" value="1"/>
</dbReference>
<dbReference type="GO" id="GO:0045493">
    <property type="term" value="P:xylan catabolic process"/>
    <property type="evidence" value="ECO:0007669"/>
    <property type="project" value="UniProtKB-KW"/>
</dbReference>
<keyword evidence="8" id="KW-0326">Glycosidase</keyword>
<keyword evidence="8" id="KW-0858">Xylan degradation</keyword>
<comment type="similarity">
    <text evidence="3">Belongs to the polysaccharide deacetylase family.</text>
</comment>
<evidence type="ECO:0000256" key="5">
    <source>
        <dbReference type="ARBA" id="ARBA00022729"/>
    </source>
</evidence>
<dbReference type="AlphaFoldDB" id="Q2W7D0"/>
<dbReference type="OrthoDB" id="9763050at2"/>
<dbReference type="PROSITE" id="PS51677">
    <property type="entry name" value="NODB"/>
    <property type="match status" value="1"/>
</dbReference>
<dbReference type="GO" id="GO:0005576">
    <property type="term" value="C:extracellular region"/>
    <property type="evidence" value="ECO:0007669"/>
    <property type="project" value="UniProtKB-SubCell"/>
</dbReference>
<reference evidence="8 9" key="1">
    <citation type="journal article" date="2005" name="DNA Res.">
        <title>Complete genome sequence of the facultative anaerobic magnetotactic bacterium Magnetospirillum sp. strain AMB-1.</title>
        <authorList>
            <person name="Matsunaga T."/>
            <person name="Okamura Y."/>
            <person name="Fukuda Y."/>
            <person name="Wahyudi A.T."/>
            <person name="Murase Y."/>
            <person name="Takeyama H."/>
        </authorList>
    </citation>
    <scope>NUCLEOTIDE SEQUENCE [LARGE SCALE GENOMIC DNA]</scope>
    <source>
        <strain evidence="9">ATCC 700264 / AMB-1</strain>
    </source>
</reference>
<dbReference type="Pfam" id="PF01522">
    <property type="entry name" value="Polysacc_deac_1"/>
    <property type="match status" value="1"/>
</dbReference>
<feature type="domain" description="NodB homology" evidence="7">
    <location>
        <begin position="2"/>
        <end position="200"/>
    </location>
</feature>
<evidence type="ECO:0000256" key="4">
    <source>
        <dbReference type="ARBA" id="ARBA00020071"/>
    </source>
</evidence>
<dbReference type="Proteomes" id="UP000007058">
    <property type="component" value="Chromosome"/>
</dbReference>
<organism evidence="8 9">
    <name type="scientific">Paramagnetospirillum magneticum (strain ATCC 700264 / AMB-1)</name>
    <name type="common">Magnetospirillum magneticum</name>
    <dbReference type="NCBI Taxonomy" id="342108"/>
    <lineage>
        <taxon>Bacteria</taxon>
        <taxon>Pseudomonadati</taxon>
        <taxon>Pseudomonadota</taxon>
        <taxon>Alphaproteobacteria</taxon>
        <taxon>Rhodospirillales</taxon>
        <taxon>Magnetospirillaceae</taxon>
        <taxon>Paramagnetospirillum</taxon>
    </lineage>
</organism>
<dbReference type="Gene3D" id="3.20.20.370">
    <property type="entry name" value="Glycoside hydrolase/deacetylase"/>
    <property type="match status" value="1"/>
</dbReference>
<evidence type="ECO:0000256" key="2">
    <source>
        <dbReference type="ARBA" id="ARBA00004613"/>
    </source>
</evidence>
<keyword evidence="8" id="KW-0119">Carbohydrate metabolism</keyword>
<dbReference type="PANTHER" id="PTHR34216:SF3">
    <property type="entry name" value="POLY-BETA-1,6-N-ACETYL-D-GLUCOSAMINE N-DEACETYLASE"/>
    <property type="match status" value="1"/>
</dbReference>
<evidence type="ECO:0000256" key="6">
    <source>
        <dbReference type="ARBA" id="ARBA00032976"/>
    </source>
</evidence>
<keyword evidence="5" id="KW-0732">Signal</keyword>
<dbReference type="InterPro" id="IPR051398">
    <property type="entry name" value="Polysacch_Deacetylase"/>
</dbReference>
<comment type="function">
    <text evidence="1">Is involved in generating a small heat-stable compound (Nod), an acylated oligomer of N-acetylglucosamine, that stimulates mitosis in various plant protoplasts.</text>
</comment>
<proteinExistence type="inferred from homology"/>
<dbReference type="GO" id="GO:0016798">
    <property type="term" value="F:hydrolase activity, acting on glycosyl bonds"/>
    <property type="evidence" value="ECO:0007669"/>
    <property type="project" value="UniProtKB-KW"/>
</dbReference>
<dbReference type="EMBL" id="AP007255">
    <property type="protein sequence ID" value="BAE50245.1"/>
    <property type="molecule type" value="Genomic_DNA"/>
</dbReference>
<protein>
    <recommendedName>
        <fullName evidence="4">Chitooligosaccharide deacetylase</fullName>
    </recommendedName>
    <alternativeName>
        <fullName evidence="6">Nodulation protein B</fullName>
    </alternativeName>
</protein>
<dbReference type="PANTHER" id="PTHR34216">
    <property type="match status" value="1"/>
</dbReference>
<evidence type="ECO:0000256" key="1">
    <source>
        <dbReference type="ARBA" id="ARBA00003236"/>
    </source>
</evidence>
<evidence type="ECO:0000256" key="3">
    <source>
        <dbReference type="ARBA" id="ARBA00010973"/>
    </source>
</evidence>
<gene>
    <name evidence="8" type="ordered locus">amb1441</name>
</gene>
<keyword evidence="8" id="KW-0378">Hydrolase</keyword>